<dbReference type="InterPro" id="IPR003400">
    <property type="entry name" value="ExbD"/>
</dbReference>
<dbReference type="GO" id="GO:0022857">
    <property type="term" value="F:transmembrane transporter activity"/>
    <property type="evidence" value="ECO:0007669"/>
    <property type="project" value="InterPro"/>
</dbReference>
<keyword evidence="7" id="KW-0653">Protein transport</keyword>
<evidence type="ECO:0000256" key="2">
    <source>
        <dbReference type="ARBA" id="ARBA00005811"/>
    </source>
</evidence>
<keyword evidence="10" id="KW-1185">Reference proteome</keyword>
<dbReference type="Proteomes" id="UP000190064">
    <property type="component" value="Unassembled WGS sequence"/>
</dbReference>
<evidence type="ECO:0000256" key="5">
    <source>
        <dbReference type="ARBA" id="ARBA00022989"/>
    </source>
</evidence>
<keyword evidence="5 8" id="KW-1133">Transmembrane helix</keyword>
<dbReference type="AlphaFoldDB" id="A0A1T1H8W8"/>
<dbReference type="PANTHER" id="PTHR30558:SF13">
    <property type="entry name" value="BIOPOLYMER TRANSPORT PROTEIN EXBD2"/>
    <property type="match status" value="1"/>
</dbReference>
<organism evidence="9 10">
    <name type="scientific">Oceanospirillum linum</name>
    <dbReference type="NCBI Taxonomy" id="966"/>
    <lineage>
        <taxon>Bacteria</taxon>
        <taxon>Pseudomonadati</taxon>
        <taxon>Pseudomonadota</taxon>
        <taxon>Gammaproteobacteria</taxon>
        <taxon>Oceanospirillales</taxon>
        <taxon>Oceanospirillaceae</taxon>
        <taxon>Oceanospirillum</taxon>
    </lineage>
</organism>
<comment type="similarity">
    <text evidence="2 7">Belongs to the ExbD/TolR family.</text>
</comment>
<evidence type="ECO:0000256" key="8">
    <source>
        <dbReference type="SAM" id="Phobius"/>
    </source>
</evidence>
<dbReference type="Pfam" id="PF02472">
    <property type="entry name" value="ExbD"/>
    <property type="match status" value="1"/>
</dbReference>
<evidence type="ECO:0000256" key="1">
    <source>
        <dbReference type="ARBA" id="ARBA00004162"/>
    </source>
</evidence>
<accession>A0A1T1H8W8</accession>
<keyword evidence="7" id="KW-0813">Transport</keyword>
<name>A0A1T1H8W8_OCELI</name>
<comment type="subcellular location">
    <subcellularLocation>
        <location evidence="1">Cell membrane</location>
        <topology evidence="1">Single-pass membrane protein</topology>
    </subcellularLocation>
    <subcellularLocation>
        <location evidence="7">Cell membrane</location>
        <topology evidence="7">Single-pass type II membrane protein</topology>
    </subcellularLocation>
</comment>
<dbReference type="GO" id="GO:0015031">
    <property type="term" value="P:protein transport"/>
    <property type="evidence" value="ECO:0007669"/>
    <property type="project" value="UniProtKB-KW"/>
</dbReference>
<dbReference type="RefSeq" id="WP_078320425.1">
    <property type="nucleotide sequence ID" value="NZ_FXTS01000008.1"/>
</dbReference>
<keyword evidence="3" id="KW-1003">Cell membrane</keyword>
<reference evidence="9" key="1">
    <citation type="submission" date="2017-02" db="EMBL/GenBank/DDBJ databases">
        <title>Draft Genome Sequence of the Salt Water Bacterium Oceanospirillum linum ATCC 11336.</title>
        <authorList>
            <person name="Trachtenberg A.M."/>
            <person name="Carney J.G."/>
            <person name="Linnane J.D."/>
            <person name="Rheaume B.A."/>
            <person name="Pitts N.L."/>
            <person name="Mykles D.L."/>
            <person name="Maclea K.S."/>
        </authorList>
    </citation>
    <scope>NUCLEOTIDE SEQUENCE [LARGE SCALE GENOMIC DNA]</scope>
    <source>
        <strain evidence="9">ATCC 11336</strain>
    </source>
</reference>
<keyword evidence="4 7" id="KW-0812">Transmembrane</keyword>
<feature type="transmembrane region" description="Helical" evidence="8">
    <location>
        <begin position="20"/>
        <end position="37"/>
    </location>
</feature>
<proteinExistence type="inferred from homology"/>
<evidence type="ECO:0000313" key="10">
    <source>
        <dbReference type="Proteomes" id="UP000190064"/>
    </source>
</evidence>
<comment type="caution">
    <text evidence="9">The sequence shown here is derived from an EMBL/GenBank/DDBJ whole genome shotgun (WGS) entry which is preliminary data.</text>
</comment>
<dbReference type="STRING" id="966.BTA35_0213925"/>
<evidence type="ECO:0000256" key="4">
    <source>
        <dbReference type="ARBA" id="ARBA00022692"/>
    </source>
</evidence>
<keyword evidence="6 8" id="KW-0472">Membrane</keyword>
<gene>
    <name evidence="9" type="ORF">BTA35_0213925</name>
</gene>
<protein>
    <submittedName>
        <fullName evidence="9">Biopolymer transporter ExbD</fullName>
    </submittedName>
</protein>
<evidence type="ECO:0000313" key="9">
    <source>
        <dbReference type="EMBL" id="OOV86309.1"/>
    </source>
</evidence>
<dbReference type="EMBL" id="MTSD02000007">
    <property type="protein sequence ID" value="OOV86309.1"/>
    <property type="molecule type" value="Genomic_DNA"/>
</dbReference>
<dbReference type="GO" id="GO:0005886">
    <property type="term" value="C:plasma membrane"/>
    <property type="evidence" value="ECO:0007669"/>
    <property type="project" value="UniProtKB-SubCell"/>
</dbReference>
<evidence type="ECO:0000256" key="3">
    <source>
        <dbReference type="ARBA" id="ARBA00022475"/>
    </source>
</evidence>
<sequence length="133" mass="14719">MSRFLSQQQDEAAIDMTPMLDVVFIMLIFFIVSTSFVREAGIDVNRPSAKTSEGQTQSAVMIALSPEGEVWLDRKATDLRMVRPTLERLRSEQPGLSVVVQADSKSTTGDLVKLIDQLRLAGVKYTVATRDGE</sequence>
<dbReference type="PANTHER" id="PTHR30558">
    <property type="entry name" value="EXBD MEMBRANE COMPONENT OF PMF-DRIVEN MACROMOLECULE IMPORT SYSTEM"/>
    <property type="match status" value="1"/>
</dbReference>
<evidence type="ECO:0000256" key="6">
    <source>
        <dbReference type="ARBA" id="ARBA00023136"/>
    </source>
</evidence>
<evidence type="ECO:0000256" key="7">
    <source>
        <dbReference type="RuleBase" id="RU003879"/>
    </source>
</evidence>
<dbReference type="Gene3D" id="3.30.420.270">
    <property type="match status" value="1"/>
</dbReference>